<proteinExistence type="predicted"/>
<name>A0ABW0PEB8_9BURK</name>
<protein>
    <submittedName>
        <fullName evidence="1">Uncharacterized protein</fullName>
    </submittedName>
</protein>
<comment type="caution">
    <text evidence="1">The sequence shown here is derived from an EMBL/GenBank/DDBJ whole genome shotgun (WGS) entry which is preliminary data.</text>
</comment>
<dbReference type="RefSeq" id="WP_379719053.1">
    <property type="nucleotide sequence ID" value="NZ_JBHSMS010000025.1"/>
</dbReference>
<dbReference type="EMBL" id="JBHSMS010000025">
    <property type="protein sequence ID" value="MFC5510989.1"/>
    <property type="molecule type" value="Genomic_DNA"/>
</dbReference>
<gene>
    <name evidence="1" type="ORF">ACFPOU_07610</name>
</gene>
<sequence>MSMVVPPYRAQYVRFADAVMRYLEVQDPRAPDHVFGGAFFFLTHHRSAGAPEGNAGPWNSSSSASAGTATVAISRCPVKRIGGITVGKWLSEVLGVGRTADE</sequence>
<reference evidence="2" key="1">
    <citation type="journal article" date="2019" name="Int. J. Syst. Evol. Microbiol.">
        <title>The Global Catalogue of Microorganisms (GCM) 10K type strain sequencing project: providing services to taxonomists for standard genome sequencing and annotation.</title>
        <authorList>
            <consortium name="The Broad Institute Genomics Platform"/>
            <consortium name="The Broad Institute Genome Sequencing Center for Infectious Disease"/>
            <person name="Wu L."/>
            <person name="Ma J."/>
        </authorList>
    </citation>
    <scope>NUCLEOTIDE SEQUENCE [LARGE SCALE GENOMIC DNA]</scope>
    <source>
        <strain evidence="2">CCUG 38813</strain>
    </source>
</reference>
<accession>A0ABW0PEB8</accession>
<organism evidence="1 2">
    <name type="scientific">Massilia jejuensis</name>
    <dbReference type="NCBI Taxonomy" id="648894"/>
    <lineage>
        <taxon>Bacteria</taxon>
        <taxon>Pseudomonadati</taxon>
        <taxon>Pseudomonadota</taxon>
        <taxon>Betaproteobacteria</taxon>
        <taxon>Burkholderiales</taxon>
        <taxon>Oxalobacteraceae</taxon>
        <taxon>Telluria group</taxon>
        <taxon>Massilia</taxon>
    </lineage>
</organism>
<keyword evidence="2" id="KW-1185">Reference proteome</keyword>
<evidence type="ECO:0000313" key="2">
    <source>
        <dbReference type="Proteomes" id="UP001596031"/>
    </source>
</evidence>
<evidence type="ECO:0000313" key="1">
    <source>
        <dbReference type="EMBL" id="MFC5510989.1"/>
    </source>
</evidence>
<dbReference type="Proteomes" id="UP001596031">
    <property type="component" value="Unassembled WGS sequence"/>
</dbReference>